<evidence type="ECO:0000313" key="2">
    <source>
        <dbReference type="Proteomes" id="UP000286415"/>
    </source>
</evidence>
<organism evidence="1 2">
    <name type="scientific">Clonorchis sinensis</name>
    <name type="common">Chinese liver fluke</name>
    <dbReference type="NCBI Taxonomy" id="79923"/>
    <lineage>
        <taxon>Eukaryota</taxon>
        <taxon>Metazoa</taxon>
        <taxon>Spiralia</taxon>
        <taxon>Lophotrochozoa</taxon>
        <taxon>Platyhelminthes</taxon>
        <taxon>Trematoda</taxon>
        <taxon>Digenea</taxon>
        <taxon>Opisthorchiida</taxon>
        <taxon>Opisthorchiata</taxon>
        <taxon>Opisthorchiidae</taxon>
        <taxon>Clonorchis</taxon>
    </lineage>
</organism>
<accession>A0A3R7D3W0</accession>
<dbReference type="InParanoid" id="A0A3R7D3W0"/>
<sequence length="282" mass="31904">MGRRSMIQAHQSHHSIVNTFACSDVKIQMRLACVGGVVVTRPPRMSDVRGSNPGTATGYALLMSSHKSEVRVQCSSLVWTHRIKAPEVVRHNLVQTRKHQLTMNRRFEQFSTDHPLTYLTSTNLTRFPPLLSNAAKLSNQSTSTLKFRLPRLRLRHVRQPSRTPTWQGAVTPAQLIPTYLQNSTRQIPYATLVGHSVHRECYPNSQDQRELPCILDPAFMETEKHTESPVDYFKPAFNHSGVKVNNSGVIHLRYSVGEFAYLPCRTLGAGQTEVSKRILMVH</sequence>
<keyword evidence="2" id="KW-1185">Reference proteome</keyword>
<dbReference type="AlphaFoldDB" id="A0A3R7D3W0"/>
<reference evidence="1 2" key="1">
    <citation type="journal article" date="2018" name="Biotechnol. Adv.">
        <title>Improved genomic resources and new bioinformatic workflow for the carcinogenic parasite Clonorchis sinensis: Biotechnological implications.</title>
        <authorList>
            <person name="Wang D."/>
            <person name="Korhonen P.K."/>
            <person name="Gasser R.B."/>
            <person name="Young N.D."/>
        </authorList>
    </citation>
    <scope>NUCLEOTIDE SEQUENCE [LARGE SCALE GENOMIC DNA]</scope>
    <source>
        <strain evidence="1">Cs-k2</strain>
    </source>
</reference>
<dbReference type="Proteomes" id="UP000286415">
    <property type="component" value="Unassembled WGS sequence"/>
</dbReference>
<reference evidence="1 2" key="2">
    <citation type="journal article" date="2021" name="Genomics">
        <title>High-quality reference genome for Clonorchis sinensis.</title>
        <authorList>
            <person name="Young N.D."/>
            <person name="Stroehlein A.J."/>
            <person name="Kinkar L."/>
            <person name="Wang T."/>
            <person name="Sohn W.M."/>
            <person name="Chang B.C.H."/>
            <person name="Kaur P."/>
            <person name="Weisz D."/>
            <person name="Dudchenko O."/>
            <person name="Aiden E.L."/>
            <person name="Korhonen P.K."/>
            <person name="Gasser R.B."/>
        </authorList>
    </citation>
    <scope>NUCLEOTIDE SEQUENCE [LARGE SCALE GENOMIC DNA]</scope>
    <source>
        <strain evidence="1">Cs-k2</strain>
    </source>
</reference>
<evidence type="ECO:0000313" key="1">
    <source>
        <dbReference type="EMBL" id="KAG5452365.1"/>
    </source>
</evidence>
<proteinExistence type="predicted"/>
<protein>
    <submittedName>
        <fullName evidence="1">Uncharacterized protein</fullName>
    </submittedName>
</protein>
<gene>
    <name evidence="1" type="ORF">CSKR_105206</name>
</gene>
<name>A0A3R7D3W0_CLOSI</name>
<dbReference type="OrthoDB" id="6230768at2759"/>
<comment type="caution">
    <text evidence="1">The sequence shown here is derived from an EMBL/GenBank/DDBJ whole genome shotgun (WGS) entry which is preliminary data.</text>
</comment>
<dbReference type="EMBL" id="NIRI02000042">
    <property type="protein sequence ID" value="KAG5452365.1"/>
    <property type="molecule type" value="Genomic_DNA"/>
</dbReference>